<keyword evidence="7 8" id="KW-0411">Iron-sulfur</keyword>
<dbReference type="InterPro" id="IPR020612">
    <property type="entry name" value="Methylthiotransferase_CS"/>
</dbReference>
<dbReference type="InterPro" id="IPR013848">
    <property type="entry name" value="Methylthiotransferase_N"/>
</dbReference>
<dbReference type="Pfam" id="PF00919">
    <property type="entry name" value="UPF0004"/>
    <property type="match status" value="1"/>
</dbReference>
<comment type="function">
    <text evidence="8">Catalyzes the methylthiolation of an aspartic acid residue of ribosomal protein uS12.</text>
</comment>
<feature type="binding site" evidence="8">
    <location>
        <position position="64"/>
    </location>
    <ligand>
        <name>[4Fe-4S] cluster</name>
        <dbReference type="ChEBI" id="CHEBI:49883"/>
        <label>1</label>
    </ligand>
</feature>
<dbReference type="CDD" id="cd01335">
    <property type="entry name" value="Radical_SAM"/>
    <property type="match status" value="1"/>
</dbReference>
<dbReference type="PROSITE" id="PS01278">
    <property type="entry name" value="MTTASE_RADICAL"/>
    <property type="match status" value="1"/>
</dbReference>
<dbReference type="PROSITE" id="PS51918">
    <property type="entry name" value="RADICAL_SAM"/>
    <property type="match status" value="1"/>
</dbReference>
<evidence type="ECO:0000256" key="4">
    <source>
        <dbReference type="ARBA" id="ARBA00022691"/>
    </source>
</evidence>
<dbReference type="GO" id="GO:0051539">
    <property type="term" value="F:4 iron, 4 sulfur cluster binding"/>
    <property type="evidence" value="ECO:0007669"/>
    <property type="project" value="UniProtKB-UniRule"/>
</dbReference>
<dbReference type="Pfam" id="PF04055">
    <property type="entry name" value="Radical_SAM"/>
    <property type="match status" value="1"/>
</dbReference>
<dbReference type="Pfam" id="PF18693">
    <property type="entry name" value="TRAM_2"/>
    <property type="match status" value="1"/>
</dbReference>
<keyword evidence="4 8" id="KW-0949">S-adenosyl-L-methionine</keyword>
<feature type="binding site" evidence="8">
    <location>
        <position position="28"/>
    </location>
    <ligand>
        <name>[4Fe-4S] cluster</name>
        <dbReference type="ChEBI" id="CHEBI:49883"/>
        <label>1</label>
    </ligand>
</feature>
<comment type="catalytic activity">
    <reaction evidence="8">
        <text>L-aspartate(89)-[ribosomal protein uS12]-hydrogen + (sulfur carrier)-SH + AH2 + 2 S-adenosyl-L-methionine = 3-methylsulfanyl-L-aspartate(89)-[ribosomal protein uS12]-hydrogen + (sulfur carrier)-H + 5'-deoxyadenosine + L-methionine + A + S-adenosyl-L-homocysteine + 2 H(+)</text>
        <dbReference type="Rhea" id="RHEA:37087"/>
        <dbReference type="Rhea" id="RHEA-COMP:10460"/>
        <dbReference type="Rhea" id="RHEA-COMP:10461"/>
        <dbReference type="Rhea" id="RHEA-COMP:14737"/>
        <dbReference type="Rhea" id="RHEA-COMP:14739"/>
        <dbReference type="ChEBI" id="CHEBI:13193"/>
        <dbReference type="ChEBI" id="CHEBI:15378"/>
        <dbReference type="ChEBI" id="CHEBI:17319"/>
        <dbReference type="ChEBI" id="CHEBI:17499"/>
        <dbReference type="ChEBI" id="CHEBI:29917"/>
        <dbReference type="ChEBI" id="CHEBI:29961"/>
        <dbReference type="ChEBI" id="CHEBI:57844"/>
        <dbReference type="ChEBI" id="CHEBI:57856"/>
        <dbReference type="ChEBI" id="CHEBI:59789"/>
        <dbReference type="ChEBI" id="CHEBI:64428"/>
        <dbReference type="ChEBI" id="CHEBI:73599"/>
        <dbReference type="EC" id="2.8.4.4"/>
    </reaction>
</comment>
<accession>A0A1Y2T7N3</accession>
<comment type="similarity">
    <text evidence="8">Belongs to the methylthiotransferase family. RimO subfamily.</text>
</comment>
<dbReference type="InterPro" id="IPR005840">
    <property type="entry name" value="Ribosomal_uS12_MeSTrfase_RimO"/>
</dbReference>
<comment type="caution">
    <text evidence="12">The sequence shown here is derived from an EMBL/GenBank/DDBJ whole genome shotgun (WGS) entry which is preliminary data.</text>
</comment>
<keyword evidence="12" id="KW-0687">Ribonucleoprotein</keyword>
<dbReference type="PANTHER" id="PTHR43837:SF1">
    <property type="entry name" value="RIBOSOMAL PROTEIN US12 METHYLTHIOTRANSFERASE RIMO"/>
    <property type="match status" value="1"/>
</dbReference>
<dbReference type="NCBIfam" id="TIGR01125">
    <property type="entry name" value="30S ribosomal protein S12 methylthiotransferase RimO"/>
    <property type="match status" value="1"/>
</dbReference>
<dbReference type="InterPro" id="IPR006638">
    <property type="entry name" value="Elp3/MiaA/NifB-like_rSAM"/>
</dbReference>
<protein>
    <recommendedName>
        <fullName evidence="8">Ribosomal protein uS12 methylthiotransferase RimO</fullName>
        <shortName evidence="8">uS12 MTTase</shortName>
        <shortName evidence="8">uS12 methylthiotransferase</shortName>
        <ecNumber evidence="8">2.8.4.4</ecNumber>
    </recommendedName>
    <alternativeName>
        <fullName evidence="8">Ribosomal protein uS12 (aspartate-C(3))-methylthiotransferase</fullName>
    </alternativeName>
    <alternativeName>
        <fullName evidence="8">Ribosome maturation factor RimO</fullName>
    </alternativeName>
</protein>
<feature type="domain" description="Radical SAM core" evidence="11">
    <location>
        <begin position="158"/>
        <end position="387"/>
    </location>
</feature>
<dbReference type="EMBL" id="LWLV01000207">
    <property type="protein sequence ID" value="OTA41816.1"/>
    <property type="molecule type" value="Genomic_DNA"/>
</dbReference>
<feature type="domain" description="TRAM" evidence="9">
    <location>
        <begin position="390"/>
        <end position="461"/>
    </location>
</feature>
<gene>
    <name evidence="8" type="primary">rimO</name>
    <name evidence="12" type="ORF">A6D92_03625</name>
</gene>
<dbReference type="Proteomes" id="UP000194267">
    <property type="component" value="Unassembled WGS sequence"/>
</dbReference>
<dbReference type="EC" id="2.8.4.4" evidence="8"/>
<dbReference type="InterPro" id="IPR058240">
    <property type="entry name" value="rSAM_sf"/>
</dbReference>
<dbReference type="InterPro" id="IPR007197">
    <property type="entry name" value="rSAM"/>
</dbReference>
<dbReference type="SFLD" id="SFLDS00029">
    <property type="entry name" value="Radical_SAM"/>
    <property type="match status" value="1"/>
</dbReference>
<keyword evidence="12" id="KW-0689">Ribosomal protein</keyword>
<dbReference type="InterPro" id="IPR038135">
    <property type="entry name" value="Methylthiotransferase_N_sf"/>
</dbReference>
<dbReference type="GO" id="GO:0140101">
    <property type="term" value="F:catalytic activity, acting on a tRNA"/>
    <property type="evidence" value="ECO:0007669"/>
    <property type="project" value="UniProtKB-ARBA"/>
</dbReference>
<dbReference type="SUPFAM" id="SSF102114">
    <property type="entry name" value="Radical SAM enzymes"/>
    <property type="match status" value="1"/>
</dbReference>
<dbReference type="InterPro" id="IPR012340">
    <property type="entry name" value="NA-bd_OB-fold"/>
</dbReference>
<dbReference type="HAMAP" id="MF_01865">
    <property type="entry name" value="MTTase_RimO"/>
    <property type="match status" value="1"/>
</dbReference>
<proteinExistence type="inferred from homology"/>
<dbReference type="PROSITE" id="PS51449">
    <property type="entry name" value="MTTASE_N"/>
    <property type="match status" value="1"/>
</dbReference>
<dbReference type="InterPro" id="IPR023404">
    <property type="entry name" value="rSAM_horseshoe"/>
</dbReference>
<dbReference type="Gene3D" id="2.40.50.140">
    <property type="entry name" value="Nucleic acid-binding proteins"/>
    <property type="match status" value="1"/>
</dbReference>
<dbReference type="PROSITE" id="PS50926">
    <property type="entry name" value="TRAM"/>
    <property type="match status" value="1"/>
</dbReference>
<evidence type="ECO:0000259" key="9">
    <source>
        <dbReference type="PROSITE" id="PS50926"/>
    </source>
</evidence>
<evidence type="ECO:0000256" key="1">
    <source>
        <dbReference type="ARBA" id="ARBA00022485"/>
    </source>
</evidence>
<evidence type="ECO:0000313" key="12">
    <source>
        <dbReference type="EMBL" id="OTA41816.1"/>
    </source>
</evidence>
<dbReference type="InterPro" id="IPR002792">
    <property type="entry name" value="TRAM_dom"/>
</dbReference>
<evidence type="ECO:0000256" key="3">
    <source>
        <dbReference type="ARBA" id="ARBA00022679"/>
    </source>
</evidence>
<dbReference type="NCBIfam" id="TIGR00089">
    <property type="entry name" value="MiaB/RimO family radical SAM methylthiotransferase"/>
    <property type="match status" value="1"/>
</dbReference>
<dbReference type="Gene3D" id="3.80.30.20">
    <property type="entry name" value="tm_1862 like domain"/>
    <property type="match status" value="1"/>
</dbReference>
<feature type="domain" description="MTTase N-terminal" evidence="10">
    <location>
        <begin position="19"/>
        <end position="135"/>
    </location>
</feature>
<dbReference type="GO" id="GO:0005829">
    <property type="term" value="C:cytosol"/>
    <property type="evidence" value="ECO:0007669"/>
    <property type="project" value="TreeGrafter"/>
</dbReference>
<dbReference type="GO" id="GO:0005840">
    <property type="term" value="C:ribosome"/>
    <property type="evidence" value="ECO:0007669"/>
    <property type="project" value="UniProtKB-KW"/>
</dbReference>
<dbReference type="FunFam" id="3.80.30.20:FF:000001">
    <property type="entry name" value="tRNA-2-methylthio-N(6)-dimethylallyladenosine synthase 2"/>
    <property type="match status" value="1"/>
</dbReference>
<dbReference type="SMART" id="SM00729">
    <property type="entry name" value="Elp3"/>
    <property type="match status" value="1"/>
</dbReference>
<evidence type="ECO:0000256" key="7">
    <source>
        <dbReference type="ARBA" id="ARBA00023014"/>
    </source>
</evidence>
<evidence type="ECO:0000256" key="2">
    <source>
        <dbReference type="ARBA" id="ARBA00022490"/>
    </source>
</evidence>
<dbReference type="InterPro" id="IPR005839">
    <property type="entry name" value="Methylthiotransferase"/>
</dbReference>
<feature type="binding site" evidence="8">
    <location>
        <position position="179"/>
    </location>
    <ligand>
        <name>[4Fe-4S] cluster</name>
        <dbReference type="ChEBI" id="CHEBI:49883"/>
        <label>2</label>
        <note>4Fe-4S-S-AdoMet</note>
    </ligand>
</feature>
<feature type="binding site" evidence="8">
    <location>
        <position position="98"/>
    </location>
    <ligand>
        <name>[4Fe-4S] cluster</name>
        <dbReference type="ChEBI" id="CHEBI:49883"/>
        <label>1</label>
    </ligand>
</feature>
<evidence type="ECO:0000259" key="10">
    <source>
        <dbReference type="PROSITE" id="PS51449"/>
    </source>
</evidence>
<keyword evidence="6 8" id="KW-0408">Iron</keyword>
<dbReference type="Gene3D" id="3.40.50.12160">
    <property type="entry name" value="Methylthiotransferase, N-terminal domain"/>
    <property type="match status" value="1"/>
</dbReference>
<dbReference type="GO" id="GO:0035600">
    <property type="term" value="P:tRNA methylthiolation"/>
    <property type="evidence" value="ECO:0007669"/>
    <property type="project" value="UniProtKB-ARBA"/>
</dbReference>
<evidence type="ECO:0000256" key="5">
    <source>
        <dbReference type="ARBA" id="ARBA00022723"/>
    </source>
</evidence>
<evidence type="ECO:0000313" key="13">
    <source>
        <dbReference type="Proteomes" id="UP000194267"/>
    </source>
</evidence>
<name>A0A1Y2T7N3_SYMTR</name>
<keyword evidence="2 8" id="KW-0963">Cytoplasm</keyword>
<evidence type="ECO:0000259" key="11">
    <source>
        <dbReference type="PROSITE" id="PS51918"/>
    </source>
</evidence>
<comment type="subcellular location">
    <subcellularLocation>
        <location evidence="8">Cytoplasm</location>
    </subcellularLocation>
</comment>
<feature type="binding site" evidence="8">
    <location>
        <position position="172"/>
    </location>
    <ligand>
        <name>[4Fe-4S] cluster</name>
        <dbReference type="ChEBI" id="CHEBI:49883"/>
        <label>2</label>
        <note>4Fe-4S-S-AdoMet</note>
    </ligand>
</feature>
<evidence type="ECO:0000256" key="6">
    <source>
        <dbReference type="ARBA" id="ARBA00023004"/>
    </source>
</evidence>
<dbReference type="SFLD" id="SFLDG01082">
    <property type="entry name" value="B12-binding_domain_containing"/>
    <property type="match status" value="1"/>
</dbReference>
<feature type="binding site" evidence="8">
    <location>
        <position position="176"/>
    </location>
    <ligand>
        <name>[4Fe-4S] cluster</name>
        <dbReference type="ChEBI" id="CHEBI:49883"/>
        <label>2</label>
        <note>4Fe-4S-S-AdoMet</note>
    </ligand>
</feature>
<keyword evidence="3 8" id="KW-0808">Transferase</keyword>
<dbReference type="PANTHER" id="PTHR43837">
    <property type="entry name" value="RIBOSOMAL PROTEIN S12 METHYLTHIOTRANSFERASE RIMO"/>
    <property type="match status" value="1"/>
</dbReference>
<dbReference type="AlphaFoldDB" id="A0A1Y2T7N3"/>
<sequence>MTDRPTTALPGAQIAGRPVKVGFISLGCAKNLVDTESMIGLLRNTGYQITNRAEEADVLVVNTCGFIDAAKQESVDAILEAAQHKTRGRCQALVVAGCMVPRYGEELAREIPEIDALVGTADYPRIGEVVAGILAGQRVQQISDPDSITDWNFERVLATPGYTAYIKIAEGCDCACAFCSIPLMRGRHRSRPIESIVDEARRLAGMGVRELVVISQDTTYYGLDLYRKPMLARLLRELAQVDGIRWIRIHYSYPTRITDELIEVIATEPKVLNYLDLPLQHGSNRVLRIMNRPANAEGYLRLVQKLRERVPDICLRSTFIAGHPGETEEDFELLLDFLRACEFDHVGVFAYSQEEGTKAGQMEQLPEEVRLARRDRAMEVQQEIARRRNQMQVGRELEVLVEGRSPRGRGWFVGRCYRQSPGIDGVVLFRAPAGAELKPGDMVQVRITGVQDYDLLGETTEPLTVDGIAQEQDLILPVFHLTRHQ</sequence>
<evidence type="ECO:0000256" key="8">
    <source>
        <dbReference type="HAMAP-Rule" id="MF_01865"/>
    </source>
</evidence>
<dbReference type="SFLD" id="SFLDG01061">
    <property type="entry name" value="methylthiotransferase"/>
    <property type="match status" value="1"/>
</dbReference>
<keyword evidence="1 8" id="KW-0004">4Fe-4S</keyword>
<comment type="cofactor">
    <cofactor evidence="8">
        <name>[4Fe-4S] cluster</name>
        <dbReference type="ChEBI" id="CHEBI:49883"/>
    </cofactor>
    <text evidence="8">Binds 2 [4Fe-4S] clusters. One cluster is coordinated with 3 cysteines and an exchangeable S-adenosyl-L-methionine.</text>
</comment>
<dbReference type="GO" id="GO:0035599">
    <property type="term" value="F:aspartic acid methylthiotransferase activity"/>
    <property type="evidence" value="ECO:0007669"/>
    <property type="project" value="TreeGrafter"/>
</dbReference>
<dbReference type="GO" id="GO:0046872">
    <property type="term" value="F:metal ion binding"/>
    <property type="evidence" value="ECO:0007669"/>
    <property type="project" value="UniProtKB-KW"/>
</dbReference>
<dbReference type="GO" id="GO:0103039">
    <property type="term" value="F:protein methylthiotransferase activity"/>
    <property type="evidence" value="ECO:0007669"/>
    <property type="project" value="UniProtKB-EC"/>
</dbReference>
<keyword evidence="5 8" id="KW-0479">Metal-binding</keyword>
<dbReference type="SFLD" id="SFLDF00274">
    <property type="entry name" value="ribosomal_protein_S12_methylth"/>
    <property type="match status" value="1"/>
</dbReference>
<reference evidence="13" key="1">
    <citation type="submission" date="2016-04" db="EMBL/GenBank/DDBJ databases">
        <authorList>
            <person name="Antunes L.P."/>
            <person name="Martins L.F."/>
            <person name="Pereira R.V."/>
            <person name="Thomas A.M."/>
            <person name="Barbosa D."/>
            <person name="Nascimento L."/>
            <person name="Silva G.M."/>
            <person name="Condomitti G.W."/>
            <person name="Digiampietri L.A."/>
            <person name="Lombardi K.C."/>
            <person name="Ramos P.L."/>
            <person name="Quaggio R.B."/>
            <person name="Oliveira J.C."/>
            <person name="Pascon R.C."/>
            <person name="Cruz J.B."/>
            <person name="Silva A.M."/>
            <person name="Setubal J.C."/>
        </authorList>
    </citation>
    <scope>NUCLEOTIDE SEQUENCE [LARGE SCALE GENOMIC DNA]</scope>
</reference>
<organism evidence="12 13">
    <name type="scientific">Symbiobacterium thermophilum</name>
    <dbReference type="NCBI Taxonomy" id="2734"/>
    <lineage>
        <taxon>Bacteria</taxon>
        <taxon>Bacillati</taxon>
        <taxon>Bacillota</taxon>
        <taxon>Clostridia</taxon>
        <taxon>Eubacteriales</taxon>
        <taxon>Symbiobacteriaceae</taxon>
        <taxon>Symbiobacterium</taxon>
    </lineage>
</organism>